<accession>A0A2D0MXF6</accession>
<comment type="caution">
    <text evidence="1">The sequence shown here is derived from an EMBL/GenBank/DDBJ whole genome shotgun (WGS) entry which is preliminary data.</text>
</comment>
<reference evidence="1 2" key="1">
    <citation type="submission" date="2017-10" db="EMBL/GenBank/DDBJ databases">
        <title>The draft genome sequence of Lewinella nigricans NBRC 102662.</title>
        <authorList>
            <person name="Wang K."/>
        </authorList>
    </citation>
    <scope>NUCLEOTIDE SEQUENCE [LARGE SCALE GENOMIC DNA]</scope>
    <source>
        <strain evidence="1 2">NBRC 102662</strain>
    </source>
</reference>
<dbReference type="InterPro" id="IPR015915">
    <property type="entry name" value="Kelch-typ_b-propeller"/>
</dbReference>
<dbReference type="PROSITE" id="PS51257">
    <property type="entry name" value="PROKAR_LIPOPROTEIN"/>
    <property type="match status" value="1"/>
</dbReference>
<sequence length="536" mass="59386">MKLLASSYDSAGKWNIPIGILCFILVSVLSCERWDLELQNVPEIKSIQVIVGNNPTELTIEGAISGILKENFVEQYGHVWSLSQQLLPSLDDNIGKTVLQNSGNGNFRSEVNGLTPGLTYFYRAYLVIDNEVIYENEVKQLNTQPLPVHLEITSIVQPSGSQRATVAATISGLPQGLPVSSYGLTWSSQIAPDINNDPFEAEQGIITASSAISFEKEIPLFLNKVYFRPYLTVAGKTFYGEARSFQLEDVWFKRSDVPGNDKSGAFGFSIGTKGYVGGGEEPDFWEYDPDKDTWTRKADFPGETPRLGAVSFVIQGKAYVGTGSMLGCFCPYRTKYEDLWEYDPNEDTWTRKADFPGGPRHHAAGFAINGKGYLGTGVDFFGDAQNDFWEYDPPTDSWKEVASFEGIARYGAATFTIGNKGYLGIGIIDGSIRRRDFWEYAPSDDSWTRKANFVEQGRACTVSFSIGDKGYIGTGCDNTSDRNNDLWEFDPTTNVWTKKTNFTGRARQEATGFSIGNRGYIGSGLGVTDFWVYLAE</sequence>
<dbReference type="OrthoDB" id="103335at2"/>
<dbReference type="PANTHER" id="PTHR45632">
    <property type="entry name" value="LD33804P"/>
    <property type="match status" value="1"/>
</dbReference>
<dbReference type="AlphaFoldDB" id="A0A2D0MXF6"/>
<dbReference type="RefSeq" id="WP_099155684.1">
    <property type="nucleotide sequence ID" value="NZ_PDUD01000070.1"/>
</dbReference>
<dbReference type="SUPFAM" id="SSF117281">
    <property type="entry name" value="Kelch motif"/>
    <property type="match status" value="1"/>
</dbReference>
<gene>
    <name evidence="1" type="ORF">CRP01_39805</name>
</gene>
<dbReference type="Proteomes" id="UP000223913">
    <property type="component" value="Unassembled WGS sequence"/>
</dbReference>
<name>A0A2D0MXF6_FLAN2</name>
<dbReference type="EMBL" id="PDUD01000070">
    <property type="protein sequence ID" value="PHN00887.1"/>
    <property type="molecule type" value="Genomic_DNA"/>
</dbReference>
<evidence type="ECO:0000313" key="2">
    <source>
        <dbReference type="Proteomes" id="UP000223913"/>
    </source>
</evidence>
<protein>
    <recommendedName>
        <fullName evidence="3">Galactose oxidase</fullName>
    </recommendedName>
</protein>
<dbReference type="Gene3D" id="2.120.10.80">
    <property type="entry name" value="Kelch-type beta propeller"/>
    <property type="match status" value="2"/>
</dbReference>
<evidence type="ECO:0000313" key="1">
    <source>
        <dbReference type="EMBL" id="PHN00887.1"/>
    </source>
</evidence>
<proteinExistence type="predicted"/>
<keyword evidence="2" id="KW-1185">Reference proteome</keyword>
<dbReference type="PANTHER" id="PTHR45632:SF26">
    <property type="entry name" value="BTB DOMAIN-CONTAINING PROTEIN"/>
    <property type="match status" value="1"/>
</dbReference>
<organism evidence="1 2">
    <name type="scientific">Flavilitoribacter nigricans (strain ATCC 23147 / DSM 23189 / NBRC 102662 / NCIMB 1420 / SS-2)</name>
    <name type="common">Lewinella nigricans</name>
    <dbReference type="NCBI Taxonomy" id="1122177"/>
    <lineage>
        <taxon>Bacteria</taxon>
        <taxon>Pseudomonadati</taxon>
        <taxon>Bacteroidota</taxon>
        <taxon>Saprospiria</taxon>
        <taxon>Saprospirales</taxon>
        <taxon>Lewinellaceae</taxon>
        <taxon>Flavilitoribacter</taxon>
    </lineage>
</organism>
<evidence type="ECO:0008006" key="3">
    <source>
        <dbReference type="Google" id="ProtNLM"/>
    </source>
</evidence>